<dbReference type="InterPro" id="IPR029058">
    <property type="entry name" value="AB_hydrolase_fold"/>
</dbReference>
<dbReference type="RefSeq" id="WP_052743122.1">
    <property type="nucleotide sequence ID" value="NZ_LAVA02000049.1"/>
</dbReference>
<dbReference type="PANTHER" id="PTHR43798">
    <property type="entry name" value="MONOACYLGLYCEROL LIPASE"/>
    <property type="match status" value="1"/>
</dbReference>
<dbReference type="Pfam" id="PF12697">
    <property type="entry name" value="Abhydrolase_6"/>
    <property type="match status" value="1"/>
</dbReference>
<dbReference type="InterPro" id="IPR000073">
    <property type="entry name" value="AB_hydrolase_1"/>
</dbReference>
<dbReference type="GO" id="GO:0046464">
    <property type="term" value="P:acylglycerol catabolic process"/>
    <property type="evidence" value="ECO:0007669"/>
    <property type="project" value="TreeGrafter"/>
</dbReference>
<gene>
    <name evidence="2" type="ORF">WN71_021405</name>
</gene>
<feature type="domain" description="AB hydrolase-1" evidence="1">
    <location>
        <begin position="42"/>
        <end position="268"/>
    </location>
</feature>
<dbReference type="AlphaFoldDB" id="A0A1J4NUP3"/>
<evidence type="ECO:0000313" key="2">
    <source>
        <dbReference type="EMBL" id="OIJ65810.1"/>
    </source>
</evidence>
<comment type="caution">
    <text evidence="2">The sequence shown here is derived from an EMBL/GenBank/DDBJ whole genome shotgun (WGS) entry which is preliminary data.</text>
</comment>
<dbReference type="GO" id="GO:0016020">
    <property type="term" value="C:membrane"/>
    <property type="evidence" value="ECO:0007669"/>
    <property type="project" value="TreeGrafter"/>
</dbReference>
<dbReference type="STRING" id="1428628.WN71_021405"/>
<protein>
    <recommendedName>
        <fullName evidence="1">AB hydrolase-1 domain-containing protein</fullName>
    </recommendedName>
</protein>
<dbReference type="EMBL" id="LAVA02000049">
    <property type="protein sequence ID" value="OIJ65810.1"/>
    <property type="molecule type" value="Genomic_DNA"/>
</dbReference>
<evidence type="ECO:0000313" key="3">
    <source>
        <dbReference type="Proteomes" id="UP000034196"/>
    </source>
</evidence>
<name>A0A1J4NUP3_9ACTN</name>
<evidence type="ECO:0000259" key="1">
    <source>
        <dbReference type="Pfam" id="PF12697"/>
    </source>
</evidence>
<sequence length="295" mass="32729">MLLADRQALHGAPWRQIVGQEVDGEPLRVWESPAHAPQGPVLVLVHGFEESWESWRPLTRRLPAGLRLFALDLPWRGGSRHRWTDAGTSSTWLERALELLPVRPDAIVAHSFGATTQLELLTRRTRFSAIPTALVAPVYRPHDVPVDPRFFGEAVDRFRGVLADGLRAQLGPRGTRVPPDIVESMIGKVRERVEPHGFLHFYATLSRTPHLPLALVEAPVLIVSGTHDPSAPAAAVDELRCSLPDVRVHQDPGLSHFCQMQQPDQVAEQILAFLTTVGLHHSDEPHHTSKEATKA</sequence>
<keyword evidence="3" id="KW-1185">Reference proteome</keyword>
<dbReference type="InterPro" id="IPR050266">
    <property type="entry name" value="AB_hydrolase_sf"/>
</dbReference>
<dbReference type="GO" id="GO:0047372">
    <property type="term" value="F:monoacylglycerol lipase activity"/>
    <property type="evidence" value="ECO:0007669"/>
    <property type="project" value="TreeGrafter"/>
</dbReference>
<accession>A0A1J4NUP3</accession>
<organism evidence="2 3">
    <name type="scientific">Streptomyces mangrovisoli</name>
    <dbReference type="NCBI Taxonomy" id="1428628"/>
    <lineage>
        <taxon>Bacteria</taxon>
        <taxon>Bacillati</taxon>
        <taxon>Actinomycetota</taxon>
        <taxon>Actinomycetes</taxon>
        <taxon>Kitasatosporales</taxon>
        <taxon>Streptomycetaceae</taxon>
        <taxon>Streptomyces</taxon>
    </lineage>
</organism>
<dbReference type="PANTHER" id="PTHR43798:SF5">
    <property type="entry name" value="MONOACYLGLYCEROL LIPASE ABHD6"/>
    <property type="match status" value="1"/>
</dbReference>
<reference evidence="2" key="1">
    <citation type="submission" date="2016-10" db="EMBL/GenBank/DDBJ databases">
        <title>Genome sequence of Streptomyces mangrovisoli MUSC 149.</title>
        <authorList>
            <person name="Lee L.-H."/>
            <person name="Ser H.-L."/>
        </authorList>
    </citation>
    <scope>NUCLEOTIDE SEQUENCE [LARGE SCALE GENOMIC DNA]</scope>
    <source>
        <strain evidence="2">MUSC 149</strain>
    </source>
</reference>
<dbReference type="Proteomes" id="UP000034196">
    <property type="component" value="Unassembled WGS sequence"/>
</dbReference>
<proteinExistence type="predicted"/>
<dbReference type="SUPFAM" id="SSF53474">
    <property type="entry name" value="alpha/beta-Hydrolases"/>
    <property type="match status" value="1"/>
</dbReference>
<dbReference type="Gene3D" id="3.40.50.1820">
    <property type="entry name" value="alpha/beta hydrolase"/>
    <property type="match status" value="1"/>
</dbReference>